<comment type="caution">
    <text evidence="2">The sequence shown here is derived from an EMBL/GenBank/DDBJ whole genome shotgun (WGS) entry which is preliminary data.</text>
</comment>
<dbReference type="Gene3D" id="3.30.70.1320">
    <property type="entry name" value="Multidrug efflux transporter AcrB pore domain like"/>
    <property type="match status" value="1"/>
</dbReference>
<feature type="transmembrane region" description="Helical" evidence="1">
    <location>
        <begin position="358"/>
        <end position="379"/>
    </location>
</feature>
<gene>
    <name evidence="2" type="ORF">D3Z33_03635</name>
</gene>
<dbReference type="PRINTS" id="PR00702">
    <property type="entry name" value="ACRIFLAVINRP"/>
</dbReference>
<dbReference type="RefSeq" id="WP_160196434.1">
    <property type="nucleotide sequence ID" value="NZ_QXXA01000004.1"/>
</dbReference>
<dbReference type="Gene3D" id="3.30.70.1440">
    <property type="entry name" value="Multidrug efflux transporter AcrB pore domain"/>
    <property type="match status" value="1"/>
</dbReference>
<feature type="transmembrane region" description="Helical" evidence="1">
    <location>
        <begin position="875"/>
        <end position="895"/>
    </location>
</feature>
<protein>
    <submittedName>
        <fullName evidence="2">Efflux RND transporter permease subunit</fullName>
    </submittedName>
</protein>
<dbReference type="SUPFAM" id="SSF82866">
    <property type="entry name" value="Multidrug efflux transporter AcrB transmembrane domain"/>
    <property type="match status" value="2"/>
</dbReference>
<evidence type="ECO:0000313" key="2">
    <source>
        <dbReference type="EMBL" id="NBI05948.1"/>
    </source>
</evidence>
<keyword evidence="1" id="KW-0472">Membrane</keyword>
<dbReference type="PANTHER" id="PTHR32063">
    <property type="match status" value="1"/>
</dbReference>
<reference evidence="2 3" key="1">
    <citation type="submission" date="2018-08" db="EMBL/GenBank/DDBJ databases">
        <title>Murine metabolic-syndrome-specific gut microbial biobank.</title>
        <authorList>
            <person name="Liu C."/>
        </authorList>
    </citation>
    <scope>NUCLEOTIDE SEQUENCE [LARGE SCALE GENOMIC DNA]</scope>
    <source>
        <strain evidence="2 3">583</strain>
    </source>
</reference>
<accession>A0A845QXT0</accession>
<name>A0A845QXT0_9CLOT</name>
<organism evidence="2 3">
    <name type="scientific">Senegalia massiliensis</name>
    <dbReference type="NCBI Taxonomy" id="1720316"/>
    <lineage>
        <taxon>Bacteria</taxon>
        <taxon>Bacillati</taxon>
        <taxon>Bacillota</taxon>
        <taxon>Clostridia</taxon>
        <taxon>Eubacteriales</taxon>
        <taxon>Clostridiaceae</taxon>
        <taxon>Senegalia</taxon>
    </lineage>
</organism>
<dbReference type="Gene3D" id="3.30.2090.10">
    <property type="entry name" value="Multidrug efflux transporter AcrB TolC docking domain, DN and DC subdomains"/>
    <property type="match status" value="2"/>
</dbReference>
<proteinExistence type="predicted"/>
<feature type="transmembrane region" description="Helical" evidence="1">
    <location>
        <begin position="972"/>
        <end position="998"/>
    </location>
</feature>
<dbReference type="GO" id="GO:0042910">
    <property type="term" value="F:xenobiotic transmembrane transporter activity"/>
    <property type="evidence" value="ECO:0007669"/>
    <property type="project" value="TreeGrafter"/>
</dbReference>
<feature type="transmembrane region" description="Helical" evidence="1">
    <location>
        <begin position="430"/>
        <end position="453"/>
    </location>
</feature>
<feature type="transmembrane region" description="Helical" evidence="1">
    <location>
        <begin position="12"/>
        <end position="31"/>
    </location>
</feature>
<dbReference type="SUPFAM" id="SSF82693">
    <property type="entry name" value="Multidrug efflux transporter AcrB pore domain, PN1, PN2, PC1 and PC2 subdomains"/>
    <property type="match status" value="1"/>
</dbReference>
<keyword evidence="1" id="KW-0812">Transmembrane</keyword>
<feature type="transmembrane region" description="Helical" evidence="1">
    <location>
        <begin position="901"/>
        <end position="926"/>
    </location>
</feature>
<dbReference type="InterPro" id="IPR001036">
    <property type="entry name" value="Acrflvin-R"/>
</dbReference>
<dbReference type="InterPro" id="IPR027463">
    <property type="entry name" value="AcrB_DN_DC_subdom"/>
</dbReference>
<dbReference type="PANTHER" id="PTHR32063:SF18">
    <property type="entry name" value="CATION EFFLUX SYSTEM PROTEIN"/>
    <property type="match status" value="1"/>
</dbReference>
<keyword evidence="3" id="KW-1185">Reference proteome</keyword>
<dbReference type="SUPFAM" id="SSF82714">
    <property type="entry name" value="Multidrug efflux transporter AcrB TolC docking domain, DN and DC subdomains"/>
    <property type="match status" value="2"/>
</dbReference>
<dbReference type="AlphaFoldDB" id="A0A845QXT0"/>
<feature type="transmembrane region" description="Helical" evidence="1">
    <location>
        <begin position="845"/>
        <end position="868"/>
    </location>
</feature>
<feature type="transmembrane region" description="Helical" evidence="1">
    <location>
        <begin position="385"/>
        <end position="409"/>
    </location>
</feature>
<dbReference type="EMBL" id="QXXA01000004">
    <property type="protein sequence ID" value="NBI05948.1"/>
    <property type="molecule type" value="Genomic_DNA"/>
</dbReference>
<sequence length="1005" mass="112454">MNKLIKSALFQRKFVIILILAIIAFGVYTYFEMPKQENPEAISPVGMITTIYPGARTEEVKEDITENIENAITGIDGVEKIQSVSRDNVSLVIVQLSYEVDKEKQWEILRSELETIELPSDVQSPSLDTDLINTTGVMLSINTSDNEINEMKNIEKLSTDIKSKLNDIEQISETNILGILEENIIIDIDLEKLRSANLTLENINDILTAQNIDIPLGSLKTKEGNISISYNKEEDSIEDIKNIVLGLNPQTNTPITLGSISEIKYEYTDDTRFMHNGNSSILITSYFDKDSNILLAEEEINDIISSFEKKLDKNIQIDKIIFQPEDVKHSVNDFMINLLQAIVLVLIVVFIGMGYKNAFVVSVTIPLSIMITIISMSFLNINIQQISIAALIISLGILVDNSIVITDAIQVKLDENVSIMEAVYLGTKESSIPVLTSTLTTIMAFAPLITLPGEAGEFAKSLPQVVIIALIASYIVSITVTPVLASLLLKNSHRKVRERKHFKGLLENTLLKSMKYTKTTFLIVLVLIIIVGFMLVNMRLEVFPYADNNIAYIDIKAEENNIDQTQQIVEDVKEVLNNRDDIKEYTSSIGGPIPKFYITNPPYFKSPDLGQVMFRFNEEKIAEYKNKKYFAYELQNKLNDKIEDGTVTVNLLALTNPGPDIDITLSSDEFKDIENVASNIREEMDDMKSLYNITLEESSVIKEYEIIPNKEEMSILGLTSYDIQRQVNLALNKTQIGEVNIDDESKSILLYANPNSIDELQNTPIKSPNSQQILLLKDVVEIEEDTRLEELNRFNRKPFIKITAEVDPDKSTLVEQNKVEEIINNKKTDDIKVTFGGEKEIFKKYLSGLGIAALIALVGVYLILLLQFRSILQPLIILITVPLSVIGVVFGVFIFRLPLTFTVGLGAASLIGIVVNNAILIIEYINRERENGRSIKEACIESAKKRLRPILLSSITTVIGLIPLVLSGSSFFTPLAVGLMVGLIFSTLLTLIVIPIAYNSLVKEN</sequence>
<dbReference type="Pfam" id="PF00873">
    <property type="entry name" value="ACR_tran"/>
    <property type="match status" value="1"/>
</dbReference>
<dbReference type="Gene3D" id="3.30.70.1430">
    <property type="entry name" value="Multidrug efflux transporter AcrB pore domain"/>
    <property type="match status" value="2"/>
</dbReference>
<dbReference type="OrthoDB" id="9757876at2"/>
<feature type="transmembrane region" description="Helical" evidence="1">
    <location>
        <begin position="334"/>
        <end position="351"/>
    </location>
</feature>
<feature type="transmembrane region" description="Helical" evidence="1">
    <location>
        <begin position="465"/>
        <end position="489"/>
    </location>
</feature>
<feature type="transmembrane region" description="Helical" evidence="1">
    <location>
        <begin position="947"/>
        <end position="966"/>
    </location>
</feature>
<dbReference type="Proteomes" id="UP000467132">
    <property type="component" value="Unassembled WGS sequence"/>
</dbReference>
<feature type="transmembrane region" description="Helical" evidence="1">
    <location>
        <begin position="521"/>
        <end position="540"/>
    </location>
</feature>
<dbReference type="Gene3D" id="1.20.1640.10">
    <property type="entry name" value="Multidrug efflux transporter AcrB transmembrane domain"/>
    <property type="match status" value="2"/>
</dbReference>
<evidence type="ECO:0000313" key="3">
    <source>
        <dbReference type="Proteomes" id="UP000467132"/>
    </source>
</evidence>
<evidence type="ECO:0000256" key="1">
    <source>
        <dbReference type="SAM" id="Phobius"/>
    </source>
</evidence>
<keyword evidence="1" id="KW-1133">Transmembrane helix</keyword>
<dbReference type="GO" id="GO:0005886">
    <property type="term" value="C:plasma membrane"/>
    <property type="evidence" value="ECO:0007669"/>
    <property type="project" value="TreeGrafter"/>
</dbReference>